<dbReference type="PANTHER" id="PTHR43330">
    <property type="entry name" value="METHIONINE AMINOPEPTIDASE"/>
    <property type="match status" value="1"/>
</dbReference>
<dbReference type="GO" id="GO:0046872">
    <property type="term" value="F:metal ion binding"/>
    <property type="evidence" value="ECO:0007669"/>
    <property type="project" value="UniProtKB-UniRule"/>
</dbReference>
<dbReference type="GO" id="GO:0004239">
    <property type="term" value="F:initiator methionyl aminopeptidase activity"/>
    <property type="evidence" value="ECO:0007669"/>
    <property type="project" value="UniProtKB-UniRule"/>
</dbReference>
<feature type="binding site" evidence="6">
    <location>
        <position position="245"/>
    </location>
    <ligand>
        <name>a divalent metal cation</name>
        <dbReference type="ChEBI" id="CHEBI:60240"/>
        <label>1</label>
    </ligand>
</feature>
<dbReference type="EMBL" id="SJDT01000003">
    <property type="protein sequence ID" value="TBW22250.1"/>
    <property type="molecule type" value="Genomic_DNA"/>
</dbReference>
<organism evidence="9 10">
    <name type="scientific">Arcanobacterium bovis</name>
    <dbReference type="NCBI Taxonomy" id="2529275"/>
    <lineage>
        <taxon>Bacteria</taxon>
        <taxon>Bacillati</taxon>
        <taxon>Actinomycetota</taxon>
        <taxon>Actinomycetes</taxon>
        <taxon>Actinomycetales</taxon>
        <taxon>Actinomycetaceae</taxon>
        <taxon>Arcanobacterium</taxon>
    </lineage>
</organism>
<evidence type="ECO:0000256" key="6">
    <source>
        <dbReference type="HAMAP-Rule" id="MF_01974"/>
    </source>
</evidence>
<comment type="function">
    <text evidence="1 6">Removes the N-terminal methionine from nascent proteins. The N-terminal methionine is often cleaved when the second residue in the primary sequence is small and uncharged (Met-Ala-, Cys, Gly, Pro, Ser, Thr, or Val). Requires deformylation of the N(alpha)-formylated initiator methionine before it can be hydrolyzed.</text>
</comment>
<dbReference type="RefSeq" id="WP_131281023.1">
    <property type="nucleotide sequence ID" value="NZ_JBHSLR010000009.1"/>
</dbReference>
<keyword evidence="3 6" id="KW-0645">Protease</keyword>
<feature type="binding site" evidence="6">
    <location>
        <position position="110"/>
    </location>
    <ligand>
        <name>a divalent metal cation</name>
        <dbReference type="ChEBI" id="CHEBI:60240"/>
        <label>1</label>
    </ligand>
</feature>
<evidence type="ECO:0000313" key="9">
    <source>
        <dbReference type="EMBL" id="TBW22250.1"/>
    </source>
</evidence>
<protein>
    <recommendedName>
        <fullName evidence="6 7">Methionine aminopeptidase</fullName>
        <shortName evidence="6">MAP</shortName>
        <shortName evidence="6">MetAP</shortName>
        <ecNumber evidence="6 7">3.4.11.18</ecNumber>
    </recommendedName>
    <alternativeName>
        <fullName evidence="6">Peptidase M</fullName>
    </alternativeName>
</protein>
<dbReference type="NCBIfam" id="TIGR00500">
    <property type="entry name" value="met_pdase_I"/>
    <property type="match status" value="1"/>
</dbReference>
<evidence type="ECO:0000256" key="1">
    <source>
        <dbReference type="ARBA" id="ARBA00002521"/>
    </source>
</evidence>
<comment type="similarity">
    <text evidence="6">Belongs to the peptidase M24A family. Methionine aminopeptidase type 1 subfamily.</text>
</comment>
<dbReference type="Proteomes" id="UP000293036">
    <property type="component" value="Unassembled WGS sequence"/>
</dbReference>
<dbReference type="HAMAP" id="MF_01974">
    <property type="entry name" value="MetAP_1"/>
    <property type="match status" value="1"/>
</dbReference>
<dbReference type="Gene3D" id="3.90.230.10">
    <property type="entry name" value="Creatinase/methionine aminopeptidase superfamily"/>
    <property type="match status" value="1"/>
</dbReference>
<feature type="binding site" evidence="6">
    <location>
        <position position="82"/>
    </location>
    <ligand>
        <name>substrate</name>
    </ligand>
</feature>
<evidence type="ECO:0000256" key="5">
    <source>
        <dbReference type="ARBA" id="ARBA00022801"/>
    </source>
</evidence>
<dbReference type="AlphaFoldDB" id="A0A4Q9V284"/>
<evidence type="ECO:0000256" key="2">
    <source>
        <dbReference type="ARBA" id="ARBA00022438"/>
    </source>
</evidence>
<feature type="binding site" evidence="6">
    <location>
        <position position="245"/>
    </location>
    <ligand>
        <name>a divalent metal cation</name>
        <dbReference type="ChEBI" id="CHEBI:60240"/>
        <label>2</label>
        <note>catalytic</note>
    </ligand>
</feature>
<feature type="binding site" evidence="6">
    <location>
        <position position="110"/>
    </location>
    <ligand>
        <name>a divalent metal cation</name>
        <dbReference type="ChEBI" id="CHEBI:60240"/>
        <label>2</label>
        <note>catalytic</note>
    </ligand>
</feature>
<dbReference type="InterPro" id="IPR001714">
    <property type="entry name" value="Pept_M24_MAP"/>
</dbReference>
<comment type="cofactor">
    <cofactor evidence="6">
        <name>Co(2+)</name>
        <dbReference type="ChEBI" id="CHEBI:48828"/>
    </cofactor>
    <cofactor evidence="6">
        <name>Zn(2+)</name>
        <dbReference type="ChEBI" id="CHEBI:29105"/>
    </cofactor>
    <cofactor evidence="6">
        <name>Mn(2+)</name>
        <dbReference type="ChEBI" id="CHEBI:29035"/>
    </cofactor>
    <cofactor evidence="6">
        <name>Fe(2+)</name>
        <dbReference type="ChEBI" id="CHEBI:29033"/>
    </cofactor>
    <text evidence="6">Binds 2 divalent metal cations per subunit. Has a high-affinity and a low affinity metal-binding site. The true nature of the physiological cofactor is under debate. The enzyme is active with cobalt, zinc, manganese or divalent iron ions. Most likely, methionine aminopeptidases function as mononuclear Fe(2+)-metalloproteases under physiological conditions, and the catalytically relevant metal-binding site has been assigned to the histidine-containing high-affinity site.</text>
</comment>
<keyword evidence="2 6" id="KW-0031">Aminopeptidase</keyword>
<evidence type="ECO:0000313" key="10">
    <source>
        <dbReference type="Proteomes" id="UP000293036"/>
    </source>
</evidence>
<dbReference type="PRINTS" id="PR00599">
    <property type="entry name" value="MAPEPTIDASE"/>
</dbReference>
<name>A0A4Q9V284_9ACTO</name>
<keyword evidence="4 6" id="KW-0479">Metal-binding</keyword>
<dbReference type="InterPro" id="IPR002467">
    <property type="entry name" value="Pept_M24A_MAP1"/>
</dbReference>
<dbReference type="Pfam" id="PF00557">
    <property type="entry name" value="Peptidase_M24"/>
    <property type="match status" value="1"/>
</dbReference>
<evidence type="ECO:0000259" key="8">
    <source>
        <dbReference type="Pfam" id="PF00557"/>
    </source>
</evidence>
<sequence length="279" mass="30122">MFNSAKIELKSDDEIRQMRKSALVVASIHKALDAAIAPGMTTGELDDIARDVLQSHGAKSNFFGYYDYPRQTCISVNDTIVHGIPGEQVLQPGDIVSMDCGAVLNGWHADACFTRVLPGGDDAVRERREKLSAITKEAMWRGIAAMATGKYVSDIGNAIDDYITSLEPAVRPDIVEDFIGHGIGTQMHMAPDVLNFRTAGRGPKLKTGMVLCIEPILAQKSQAYRTLGDGWTVVTRDGSDACHWEHQVALHSGGVWVLSADDGGAAQLAKYGIDVVPLD</sequence>
<evidence type="ECO:0000256" key="7">
    <source>
        <dbReference type="RuleBase" id="RU003653"/>
    </source>
</evidence>
<keyword evidence="10" id="KW-1185">Reference proteome</keyword>
<dbReference type="PANTHER" id="PTHR43330:SF27">
    <property type="entry name" value="METHIONINE AMINOPEPTIDASE"/>
    <property type="match status" value="1"/>
</dbReference>
<dbReference type="PROSITE" id="PS00680">
    <property type="entry name" value="MAP_1"/>
    <property type="match status" value="1"/>
</dbReference>
<evidence type="ECO:0000256" key="4">
    <source>
        <dbReference type="ARBA" id="ARBA00022723"/>
    </source>
</evidence>
<dbReference type="GO" id="GO:0006508">
    <property type="term" value="P:proteolysis"/>
    <property type="evidence" value="ECO:0007669"/>
    <property type="project" value="UniProtKB-KW"/>
</dbReference>
<dbReference type="EC" id="3.4.11.18" evidence="6 7"/>
<dbReference type="InterPro" id="IPR036005">
    <property type="entry name" value="Creatinase/aminopeptidase-like"/>
</dbReference>
<feature type="binding site" evidence="6">
    <location>
        <position position="214"/>
    </location>
    <ligand>
        <name>a divalent metal cation</name>
        <dbReference type="ChEBI" id="CHEBI:60240"/>
        <label>2</label>
        <note>catalytic</note>
    </ligand>
</feature>
<reference evidence="9 10" key="1">
    <citation type="submission" date="2019-02" db="EMBL/GenBank/DDBJ databases">
        <title>Arcanobacterium bovis sp. nov., isolated from the milk of a cow with mastitis.</title>
        <authorList>
            <person name="Sammra O."/>
            <person name="Foster G."/>
            <person name="Hassan A."/>
            <person name="Alssahen M."/>
            <person name="Laemmler C."/>
            <person name="Borowiak M."/>
            <person name="Malorny B."/>
            <person name="Abdulmawjood A."/>
        </authorList>
    </citation>
    <scope>NUCLEOTIDE SEQUENCE [LARGE SCALE GENOMIC DNA]</scope>
    <source>
        <strain evidence="9 10">C605018/01/1</strain>
    </source>
</reference>
<gene>
    <name evidence="6 9" type="primary">map</name>
    <name evidence="9" type="ORF">EZJ44_05375</name>
</gene>
<dbReference type="CDD" id="cd01086">
    <property type="entry name" value="MetAP1"/>
    <property type="match status" value="1"/>
</dbReference>
<feature type="domain" description="Peptidase M24" evidence="8">
    <location>
        <begin position="17"/>
        <end position="249"/>
    </location>
</feature>
<comment type="subunit">
    <text evidence="6">Monomer.</text>
</comment>
<keyword evidence="5 6" id="KW-0378">Hydrolase</keyword>
<accession>A0A4Q9V284</accession>
<evidence type="ECO:0000256" key="3">
    <source>
        <dbReference type="ARBA" id="ARBA00022670"/>
    </source>
</evidence>
<dbReference type="OrthoDB" id="9802055at2"/>
<dbReference type="GO" id="GO:0005829">
    <property type="term" value="C:cytosol"/>
    <property type="evidence" value="ECO:0007669"/>
    <property type="project" value="TreeGrafter"/>
</dbReference>
<feature type="binding site" evidence="6">
    <location>
        <position position="181"/>
    </location>
    <ligand>
        <name>a divalent metal cation</name>
        <dbReference type="ChEBI" id="CHEBI:60240"/>
        <label>2</label>
        <note>catalytic</note>
    </ligand>
</feature>
<dbReference type="SUPFAM" id="SSF55920">
    <property type="entry name" value="Creatinase/aminopeptidase"/>
    <property type="match status" value="1"/>
</dbReference>
<comment type="caution">
    <text evidence="9">The sequence shown here is derived from an EMBL/GenBank/DDBJ whole genome shotgun (WGS) entry which is preliminary data.</text>
</comment>
<dbReference type="GO" id="GO:0070006">
    <property type="term" value="F:metalloaminopeptidase activity"/>
    <property type="evidence" value="ECO:0007669"/>
    <property type="project" value="UniProtKB-UniRule"/>
</dbReference>
<dbReference type="InterPro" id="IPR000994">
    <property type="entry name" value="Pept_M24"/>
</dbReference>
<proteinExistence type="inferred from homology"/>
<feature type="binding site" evidence="6">
    <location>
        <position position="99"/>
    </location>
    <ligand>
        <name>a divalent metal cation</name>
        <dbReference type="ChEBI" id="CHEBI:60240"/>
        <label>1</label>
    </ligand>
</feature>
<comment type="catalytic activity">
    <reaction evidence="6 7">
        <text>Release of N-terminal amino acids, preferentially methionine, from peptides and arylamides.</text>
        <dbReference type="EC" id="3.4.11.18"/>
    </reaction>
</comment>
<feature type="binding site" evidence="6">
    <location>
        <position position="188"/>
    </location>
    <ligand>
        <name>substrate</name>
    </ligand>
</feature>